<evidence type="ECO:0000256" key="1">
    <source>
        <dbReference type="SAM" id="MobiDB-lite"/>
    </source>
</evidence>
<feature type="compositionally biased region" description="Low complexity" evidence="1">
    <location>
        <begin position="356"/>
        <end position="365"/>
    </location>
</feature>
<sequence>MAAAGLSLRKRTASTSVEETISTAPTAYQDEETLTTCASISTSGAIRLTGARKGYCRSSTTICSITEIAPGKAEPTPQHHHPSVPPRTMPTVNDSHRALSAALLKTSHLISAKHIRIAPLDSERAARLLCERDQILGYAAGLGRLIAHFAENDLIEHESACSISLASVDTAADDADGWLTGCEPVRARTFFTVDSWHVAKGAWVEAWLDGVSDVVAEDSSPVVAAAIVEAWTPELGVAFPPALDSDGFTEWAEEAVPRYVEVSEAKKGAVLPCAAPQVGLKRNVATGDIWGDLLSAGDAFSAHDSIAEHSTGVRSKFDDAPETPKTSSPSSASLTLIDSAASGYYSAKERFTSARSEFSCSETSTPTPPSSSNPSGSDFSGSIDARLDHALASSAALLAQAREQLAHQPSSTDPSSTAATSSRNPRLDHGLTSSTTLLADAREQLAHQPSSASSSSITDTRLDYALTSSTALLAQAREQLAYRPSSSACLSSTGSTSSTDARLDRALASSATLLAQARKQLAYQPSSSSSCASSAASYAPTNIRLDRALAFSTALLAQAREQWAR</sequence>
<protein>
    <submittedName>
        <fullName evidence="2">Uncharacterized protein</fullName>
    </submittedName>
</protein>
<proteinExistence type="predicted"/>
<gene>
    <name evidence="2" type="ORF">LTR91_015587</name>
</gene>
<evidence type="ECO:0000313" key="3">
    <source>
        <dbReference type="Proteomes" id="UP001175353"/>
    </source>
</evidence>
<comment type="caution">
    <text evidence="2">The sequence shown here is derived from an EMBL/GenBank/DDBJ whole genome shotgun (WGS) entry which is preliminary data.</text>
</comment>
<feature type="compositionally biased region" description="Low complexity" evidence="1">
    <location>
        <begin position="402"/>
        <end position="422"/>
    </location>
</feature>
<evidence type="ECO:0000313" key="2">
    <source>
        <dbReference type="EMBL" id="KAK0971356.1"/>
    </source>
</evidence>
<feature type="compositionally biased region" description="Low complexity" evidence="1">
    <location>
        <begin position="372"/>
        <end position="382"/>
    </location>
</feature>
<dbReference type="Proteomes" id="UP001175353">
    <property type="component" value="Unassembled WGS sequence"/>
</dbReference>
<organism evidence="2 3">
    <name type="scientific">Friedmanniomyces endolithicus</name>
    <dbReference type="NCBI Taxonomy" id="329885"/>
    <lineage>
        <taxon>Eukaryota</taxon>
        <taxon>Fungi</taxon>
        <taxon>Dikarya</taxon>
        <taxon>Ascomycota</taxon>
        <taxon>Pezizomycotina</taxon>
        <taxon>Dothideomycetes</taxon>
        <taxon>Dothideomycetidae</taxon>
        <taxon>Mycosphaerellales</taxon>
        <taxon>Teratosphaeriaceae</taxon>
        <taxon>Friedmanniomyces</taxon>
    </lineage>
</organism>
<name>A0AAN6QLM6_9PEZI</name>
<reference evidence="2" key="1">
    <citation type="submission" date="2023-06" db="EMBL/GenBank/DDBJ databases">
        <title>Black Yeasts Isolated from many extreme environments.</title>
        <authorList>
            <person name="Coleine C."/>
            <person name="Stajich J.E."/>
            <person name="Selbmann L."/>
        </authorList>
    </citation>
    <scope>NUCLEOTIDE SEQUENCE</scope>
    <source>
        <strain evidence="2">CCFEE 5200</strain>
    </source>
</reference>
<accession>A0AAN6QLM6</accession>
<feature type="region of interest" description="Disordered" evidence="1">
    <location>
        <begin position="356"/>
        <end position="382"/>
    </location>
</feature>
<dbReference type="AlphaFoldDB" id="A0AAN6QLM6"/>
<feature type="region of interest" description="Disordered" evidence="1">
    <location>
        <begin position="402"/>
        <end position="431"/>
    </location>
</feature>
<keyword evidence="3" id="KW-1185">Reference proteome</keyword>
<dbReference type="EMBL" id="JAUJLE010000178">
    <property type="protein sequence ID" value="KAK0971356.1"/>
    <property type="molecule type" value="Genomic_DNA"/>
</dbReference>
<feature type="region of interest" description="Disordered" evidence="1">
    <location>
        <begin position="311"/>
        <end position="332"/>
    </location>
</feature>